<accession>A0ABP7E061</accession>
<feature type="domain" description="HTH deoR-type" evidence="4">
    <location>
        <begin position="6"/>
        <end position="61"/>
    </location>
</feature>
<dbReference type="Pfam" id="PF08279">
    <property type="entry name" value="HTH_11"/>
    <property type="match status" value="1"/>
</dbReference>
<dbReference type="InterPro" id="IPR036388">
    <property type="entry name" value="WH-like_DNA-bd_sf"/>
</dbReference>
<dbReference type="PROSITE" id="PS51000">
    <property type="entry name" value="HTH_DEOR_2"/>
    <property type="match status" value="1"/>
</dbReference>
<keyword evidence="6" id="KW-1185">Reference proteome</keyword>
<dbReference type="Proteomes" id="UP001501536">
    <property type="component" value="Unassembled WGS sequence"/>
</dbReference>
<gene>
    <name evidence="5" type="ORF">GCM10022377_27750</name>
</gene>
<dbReference type="InterPro" id="IPR013196">
    <property type="entry name" value="HTH_11"/>
</dbReference>
<evidence type="ECO:0000256" key="3">
    <source>
        <dbReference type="SAM" id="MobiDB-lite"/>
    </source>
</evidence>
<dbReference type="InterPro" id="IPR036390">
    <property type="entry name" value="WH_DNA-bd_sf"/>
</dbReference>
<dbReference type="InterPro" id="IPR026881">
    <property type="entry name" value="WYL_dom"/>
</dbReference>
<proteinExistence type="predicted"/>
<protein>
    <submittedName>
        <fullName evidence="5">YafY family protein</fullName>
    </submittedName>
</protein>
<dbReference type="PANTHER" id="PTHR34580:SF3">
    <property type="entry name" value="PROTEIN PAFB"/>
    <property type="match status" value="1"/>
</dbReference>
<evidence type="ECO:0000313" key="5">
    <source>
        <dbReference type="EMBL" id="GAA3712536.1"/>
    </source>
</evidence>
<evidence type="ECO:0000256" key="1">
    <source>
        <dbReference type="ARBA" id="ARBA00023015"/>
    </source>
</evidence>
<dbReference type="PANTHER" id="PTHR34580">
    <property type="match status" value="1"/>
</dbReference>
<organism evidence="5 6">
    <name type="scientific">Zhihengliuella alba</name>
    <dbReference type="NCBI Taxonomy" id="547018"/>
    <lineage>
        <taxon>Bacteria</taxon>
        <taxon>Bacillati</taxon>
        <taxon>Actinomycetota</taxon>
        <taxon>Actinomycetes</taxon>
        <taxon>Micrococcales</taxon>
        <taxon>Micrococcaceae</taxon>
        <taxon>Zhihengliuella</taxon>
    </lineage>
</organism>
<keyword evidence="1" id="KW-0805">Transcription regulation</keyword>
<reference evidence="6" key="1">
    <citation type="journal article" date="2019" name="Int. J. Syst. Evol. Microbiol.">
        <title>The Global Catalogue of Microorganisms (GCM) 10K type strain sequencing project: providing services to taxonomists for standard genome sequencing and annotation.</title>
        <authorList>
            <consortium name="The Broad Institute Genomics Platform"/>
            <consortium name="The Broad Institute Genome Sequencing Center for Infectious Disease"/>
            <person name="Wu L."/>
            <person name="Ma J."/>
        </authorList>
    </citation>
    <scope>NUCLEOTIDE SEQUENCE [LARGE SCALE GENOMIC DNA]</scope>
    <source>
        <strain evidence="6">JCM 16961</strain>
    </source>
</reference>
<comment type="caution">
    <text evidence="5">The sequence shown here is derived from an EMBL/GenBank/DDBJ whole genome shotgun (WGS) entry which is preliminary data.</text>
</comment>
<name>A0ABP7E061_9MICC</name>
<dbReference type="Pfam" id="PF13280">
    <property type="entry name" value="WYL"/>
    <property type="match status" value="1"/>
</dbReference>
<feature type="region of interest" description="Disordered" evidence="3">
    <location>
        <begin position="322"/>
        <end position="352"/>
    </location>
</feature>
<dbReference type="PROSITE" id="PS52050">
    <property type="entry name" value="WYL"/>
    <property type="match status" value="1"/>
</dbReference>
<evidence type="ECO:0000313" key="6">
    <source>
        <dbReference type="Proteomes" id="UP001501536"/>
    </source>
</evidence>
<dbReference type="InterPro" id="IPR001034">
    <property type="entry name" value="DeoR_HTH"/>
</dbReference>
<dbReference type="InterPro" id="IPR057727">
    <property type="entry name" value="WCX_dom"/>
</dbReference>
<keyword evidence="2" id="KW-0804">Transcription</keyword>
<evidence type="ECO:0000259" key="4">
    <source>
        <dbReference type="PROSITE" id="PS51000"/>
    </source>
</evidence>
<dbReference type="PIRSF" id="PIRSF016838">
    <property type="entry name" value="PafC"/>
    <property type="match status" value="1"/>
</dbReference>
<evidence type="ECO:0000256" key="2">
    <source>
        <dbReference type="ARBA" id="ARBA00023163"/>
    </source>
</evidence>
<dbReference type="Gene3D" id="1.10.10.10">
    <property type="entry name" value="Winged helix-like DNA-binding domain superfamily/Winged helix DNA-binding domain"/>
    <property type="match status" value="1"/>
</dbReference>
<sequence>MDMAETLQRALRLLNLLQSRPVWSGTELAAELGVTTRSVRRDVQRLRDLGYPIRAEQGAAGGYLLEAGRALPPLLLDDEEAIAVAVGLRLATGGSVSGAGEAAVRALAKLDQVLPARLRGAVEAVAQSTVSLDGSRGTAESVPSGTLVEIARAIRTPERIVFDYAKAYGRPSDLAERRAEPYRLVSAGRRWYLMAYDVDRDDWRTFRLDRVGTVRRTGWRFRPREAPDPVEFVGRAISSNPYPSVTRIRIEAPAEAVRARVPAGAATIEPDGPDACVLTAGAASPDFVLFHVGRLGFPCRILEPDEAVAAAARLGEQLLRMAGGGQPGRESIDGGAAGGGGVRPPPTGRGGA</sequence>
<dbReference type="EMBL" id="BAABCJ010000007">
    <property type="protein sequence ID" value="GAA3712536.1"/>
    <property type="molecule type" value="Genomic_DNA"/>
</dbReference>
<dbReference type="InterPro" id="IPR028349">
    <property type="entry name" value="PafC-like"/>
</dbReference>
<dbReference type="InterPro" id="IPR051534">
    <property type="entry name" value="CBASS_pafABC_assoc_protein"/>
</dbReference>
<dbReference type="SUPFAM" id="SSF46785">
    <property type="entry name" value="Winged helix' DNA-binding domain"/>
    <property type="match status" value="1"/>
</dbReference>
<feature type="compositionally biased region" description="Pro residues" evidence="3">
    <location>
        <begin position="343"/>
        <end position="352"/>
    </location>
</feature>
<dbReference type="Pfam" id="PF25583">
    <property type="entry name" value="WCX"/>
    <property type="match status" value="1"/>
</dbReference>